<dbReference type="GO" id="GO:0005737">
    <property type="term" value="C:cytoplasm"/>
    <property type="evidence" value="ECO:0007669"/>
    <property type="project" value="UniProtKB-SubCell"/>
</dbReference>
<evidence type="ECO:0000313" key="7">
    <source>
        <dbReference type="Proteomes" id="UP000484885"/>
    </source>
</evidence>
<feature type="region of interest" description="Disordered" evidence="5">
    <location>
        <begin position="1"/>
        <end position="21"/>
    </location>
</feature>
<evidence type="ECO:0000256" key="1">
    <source>
        <dbReference type="ARBA" id="ARBA00022490"/>
    </source>
</evidence>
<comment type="catalytic activity">
    <reaction evidence="4">
        <text>N-terminal L-arginyl-[protein] + L-leucyl-tRNA(Leu) = N-terminal L-leucyl-L-arginyl-[protein] + tRNA(Leu) + H(+)</text>
        <dbReference type="Rhea" id="RHEA:50416"/>
        <dbReference type="Rhea" id="RHEA-COMP:9613"/>
        <dbReference type="Rhea" id="RHEA-COMP:9622"/>
        <dbReference type="Rhea" id="RHEA-COMP:12672"/>
        <dbReference type="Rhea" id="RHEA-COMP:12673"/>
        <dbReference type="ChEBI" id="CHEBI:15378"/>
        <dbReference type="ChEBI" id="CHEBI:64719"/>
        <dbReference type="ChEBI" id="CHEBI:78442"/>
        <dbReference type="ChEBI" id="CHEBI:78494"/>
        <dbReference type="ChEBI" id="CHEBI:133044"/>
        <dbReference type="EC" id="2.3.2.6"/>
    </reaction>
</comment>
<evidence type="ECO:0000313" key="6">
    <source>
        <dbReference type="EMBL" id="NDY94664.1"/>
    </source>
</evidence>
<comment type="function">
    <text evidence="4">Functions in the N-end rule pathway of protein degradation where it conjugates Leu, Phe and, less efficiently, Met from aminoacyl-tRNAs to the N-termini of proteins containing an N-terminal arginine or lysine.</text>
</comment>
<name>A0A845UVV3_9GAMM</name>
<accession>A0A845UVV3</accession>
<comment type="similarity">
    <text evidence="4">Belongs to the L/F-transferase family.</text>
</comment>
<dbReference type="Proteomes" id="UP000484885">
    <property type="component" value="Unassembled WGS sequence"/>
</dbReference>
<dbReference type="RefSeq" id="WP_164210059.1">
    <property type="nucleotide sequence ID" value="NZ_JAAGSC010000031.1"/>
</dbReference>
<dbReference type="Gene3D" id="3.30.70.3550">
    <property type="entry name" value="Leucyl/phenylalanyl-tRNA-protein transferase, N-terminal domain"/>
    <property type="match status" value="1"/>
</dbReference>
<dbReference type="Gene3D" id="3.40.630.70">
    <property type="entry name" value="Leucyl/phenylalanyl-tRNA-protein transferase, C-terminal domain"/>
    <property type="match status" value="1"/>
</dbReference>
<dbReference type="InterPro" id="IPR042221">
    <property type="entry name" value="Leu/Phe-tRNA_Trfase_N"/>
</dbReference>
<dbReference type="GO" id="GO:0030163">
    <property type="term" value="P:protein catabolic process"/>
    <property type="evidence" value="ECO:0007669"/>
    <property type="project" value="UniProtKB-UniRule"/>
</dbReference>
<dbReference type="InterPro" id="IPR016181">
    <property type="entry name" value="Acyl_CoA_acyltransferase"/>
</dbReference>
<dbReference type="SUPFAM" id="SSF55729">
    <property type="entry name" value="Acyl-CoA N-acyltransferases (Nat)"/>
    <property type="match status" value="1"/>
</dbReference>
<keyword evidence="7" id="KW-1185">Reference proteome</keyword>
<sequence length="248" mass="28054">MRHFIPQLAPDSKSQFPDPATVSHPEGLLAWGGDLRPERLLRAYRQGIFPWYEKPPILWWSPAPRAVFLPGHVHVSRRLRRTLRQGAFRLSMDADFSGVIDGCAAPRAQDGGTWITSELRAAFLDLHRAGHAHSLEVWLDDELAGGLYGLSQGKIFFAESKFHRRRDASKIALVALMHALHRWNFLIADCQVWNPHLERMGVRLLDGDEFRAVLAEGTQHEDQIGNWQARFAALQVQPQDLANCDSSV</sequence>
<evidence type="ECO:0000256" key="5">
    <source>
        <dbReference type="SAM" id="MobiDB-lite"/>
    </source>
</evidence>
<comment type="catalytic activity">
    <reaction evidence="4">
        <text>N-terminal L-lysyl-[protein] + L-leucyl-tRNA(Leu) = N-terminal L-leucyl-L-lysyl-[protein] + tRNA(Leu) + H(+)</text>
        <dbReference type="Rhea" id="RHEA:12340"/>
        <dbReference type="Rhea" id="RHEA-COMP:9613"/>
        <dbReference type="Rhea" id="RHEA-COMP:9622"/>
        <dbReference type="Rhea" id="RHEA-COMP:12670"/>
        <dbReference type="Rhea" id="RHEA-COMP:12671"/>
        <dbReference type="ChEBI" id="CHEBI:15378"/>
        <dbReference type="ChEBI" id="CHEBI:65249"/>
        <dbReference type="ChEBI" id="CHEBI:78442"/>
        <dbReference type="ChEBI" id="CHEBI:78494"/>
        <dbReference type="ChEBI" id="CHEBI:133043"/>
        <dbReference type="EC" id="2.3.2.6"/>
    </reaction>
</comment>
<dbReference type="EC" id="2.3.2.6" evidence="4"/>
<dbReference type="EMBL" id="JAAGSC010000031">
    <property type="protein sequence ID" value="NDY94664.1"/>
    <property type="molecule type" value="Genomic_DNA"/>
</dbReference>
<comment type="subcellular location">
    <subcellularLocation>
        <location evidence="4">Cytoplasm</location>
    </subcellularLocation>
</comment>
<evidence type="ECO:0000256" key="2">
    <source>
        <dbReference type="ARBA" id="ARBA00022679"/>
    </source>
</evidence>
<gene>
    <name evidence="4" type="primary">aat</name>
    <name evidence="6" type="ORF">G3I74_02835</name>
</gene>
<keyword evidence="3 4" id="KW-0012">Acyltransferase</keyword>
<dbReference type="InterPro" id="IPR004616">
    <property type="entry name" value="Leu/Phe-tRNA_Trfase"/>
</dbReference>
<comment type="catalytic activity">
    <reaction evidence="4">
        <text>L-phenylalanyl-tRNA(Phe) + an N-terminal L-alpha-aminoacyl-[protein] = an N-terminal L-phenylalanyl-L-alpha-aminoacyl-[protein] + tRNA(Phe)</text>
        <dbReference type="Rhea" id="RHEA:43632"/>
        <dbReference type="Rhea" id="RHEA-COMP:9668"/>
        <dbReference type="Rhea" id="RHEA-COMP:9699"/>
        <dbReference type="Rhea" id="RHEA-COMP:10636"/>
        <dbReference type="Rhea" id="RHEA-COMP:10637"/>
        <dbReference type="ChEBI" id="CHEBI:78442"/>
        <dbReference type="ChEBI" id="CHEBI:78531"/>
        <dbReference type="ChEBI" id="CHEBI:78597"/>
        <dbReference type="ChEBI" id="CHEBI:83561"/>
        <dbReference type="EC" id="2.3.2.6"/>
    </reaction>
</comment>
<dbReference type="InterPro" id="IPR042203">
    <property type="entry name" value="Leu/Phe-tRNA_Trfase_C"/>
</dbReference>
<protein>
    <recommendedName>
        <fullName evidence="4">Leucyl/phenylalanyl-tRNA--protein transferase</fullName>
        <ecNumber evidence="4">2.3.2.6</ecNumber>
    </recommendedName>
    <alternativeName>
        <fullName evidence="4">L/F-transferase</fullName>
    </alternativeName>
    <alternativeName>
        <fullName evidence="4">Leucyltransferase</fullName>
    </alternativeName>
    <alternativeName>
        <fullName evidence="4">Phenyalanyltransferase</fullName>
    </alternativeName>
</protein>
<dbReference type="PANTHER" id="PTHR30098:SF2">
    <property type="entry name" value="LEUCYL_PHENYLALANYL-TRNA--PROTEIN TRANSFERASE"/>
    <property type="match status" value="1"/>
</dbReference>
<comment type="caution">
    <text evidence="6">The sequence shown here is derived from an EMBL/GenBank/DDBJ whole genome shotgun (WGS) entry which is preliminary data.</text>
</comment>
<dbReference type="PANTHER" id="PTHR30098">
    <property type="entry name" value="LEUCYL/PHENYLALANYL-TRNA--PROTEIN TRANSFERASE"/>
    <property type="match status" value="1"/>
</dbReference>
<evidence type="ECO:0000256" key="4">
    <source>
        <dbReference type="HAMAP-Rule" id="MF_00688"/>
    </source>
</evidence>
<keyword evidence="2 4" id="KW-0808">Transferase</keyword>
<dbReference type="HAMAP" id="MF_00688">
    <property type="entry name" value="Leu_Phe_trans"/>
    <property type="match status" value="1"/>
</dbReference>
<dbReference type="NCBIfam" id="TIGR00667">
    <property type="entry name" value="aat"/>
    <property type="match status" value="1"/>
</dbReference>
<reference evidence="6 7" key="1">
    <citation type="submission" date="2020-02" db="EMBL/GenBank/DDBJ databases">
        <authorList>
            <person name="Zhang X.-Y."/>
        </authorList>
    </citation>
    <scope>NUCLEOTIDE SEQUENCE [LARGE SCALE GENOMIC DNA]</scope>
    <source>
        <strain evidence="6 7">C33</strain>
    </source>
</reference>
<keyword evidence="1 4" id="KW-0963">Cytoplasm</keyword>
<dbReference type="AlphaFoldDB" id="A0A845UVV3"/>
<organism evidence="6 7">
    <name type="scientific">Wenzhouxiangella limi</name>
    <dbReference type="NCBI Taxonomy" id="2707351"/>
    <lineage>
        <taxon>Bacteria</taxon>
        <taxon>Pseudomonadati</taxon>
        <taxon>Pseudomonadota</taxon>
        <taxon>Gammaproteobacteria</taxon>
        <taxon>Chromatiales</taxon>
        <taxon>Wenzhouxiangellaceae</taxon>
        <taxon>Wenzhouxiangella</taxon>
    </lineage>
</organism>
<dbReference type="GO" id="GO:0008914">
    <property type="term" value="F:leucyl-tRNA--protein transferase activity"/>
    <property type="evidence" value="ECO:0007669"/>
    <property type="project" value="UniProtKB-UniRule"/>
</dbReference>
<dbReference type="Pfam" id="PF03588">
    <property type="entry name" value="Leu_Phe_trans"/>
    <property type="match status" value="1"/>
</dbReference>
<proteinExistence type="inferred from homology"/>
<evidence type="ECO:0000256" key="3">
    <source>
        <dbReference type="ARBA" id="ARBA00023315"/>
    </source>
</evidence>